<keyword evidence="11" id="KW-1185">Reference proteome</keyword>
<evidence type="ECO:0000256" key="6">
    <source>
        <dbReference type="ARBA" id="ARBA00023004"/>
    </source>
</evidence>
<dbReference type="InterPro" id="IPR002403">
    <property type="entry name" value="Cyt_P450_E_grp-IV"/>
</dbReference>
<evidence type="ECO:0000313" key="10">
    <source>
        <dbReference type="EMBL" id="KAF4313559.1"/>
    </source>
</evidence>
<evidence type="ECO:0000256" key="2">
    <source>
        <dbReference type="ARBA" id="ARBA00010617"/>
    </source>
</evidence>
<keyword evidence="3 8" id="KW-0349">Heme</keyword>
<keyword evidence="7" id="KW-0503">Monooxygenase</keyword>
<dbReference type="Gene3D" id="1.10.630.10">
    <property type="entry name" value="Cytochrome P450"/>
    <property type="match status" value="1"/>
</dbReference>
<keyword evidence="4 8" id="KW-0479">Metal-binding</keyword>
<evidence type="ECO:0000256" key="8">
    <source>
        <dbReference type="PIRSR" id="PIRSR602403-1"/>
    </source>
</evidence>
<gene>
    <name evidence="10" type="ORF">GTA08_BOTSDO01187</name>
</gene>
<evidence type="ECO:0000313" key="11">
    <source>
        <dbReference type="Proteomes" id="UP000572817"/>
    </source>
</evidence>
<comment type="caution">
    <text evidence="10">The sequence shown here is derived from an EMBL/GenBank/DDBJ whole genome shotgun (WGS) entry which is preliminary data.</text>
</comment>
<comment type="cofactor">
    <cofactor evidence="1 8">
        <name>heme</name>
        <dbReference type="ChEBI" id="CHEBI:30413"/>
    </cofactor>
</comment>
<proteinExistence type="inferred from homology"/>
<keyword evidence="9" id="KW-0812">Transmembrane</keyword>
<dbReference type="GO" id="GO:0020037">
    <property type="term" value="F:heme binding"/>
    <property type="evidence" value="ECO:0007669"/>
    <property type="project" value="InterPro"/>
</dbReference>
<feature type="binding site" description="axial binding residue" evidence="8">
    <location>
        <position position="473"/>
    </location>
    <ligand>
        <name>heme</name>
        <dbReference type="ChEBI" id="CHEBI:30413"/>
    </ligand>
    <ligandPart>
        <name>Fe</name>
        <dbReference type="ChEBI" id="CHEBI:18248"/>
    </ligandPart>
</feature>
<keyword evidence="9" id="KW-0472">Membrane</keyword>
<keyword evidence="5" id="KW-0560">Oxidoreductase</keyword>
<comment type="similarity">
    <text evidence="2">Belongs to the cytochrome P450 family.</text>
</comment>
<feature type="transmembrane region" description="Helical" evidence="9">
    <location>
        <begin position="6"/>
        <end position="29"/>
    </location>
</feature>
<evidence type="ECO:0000256" key="7">
    <source>
        <dbReference type="ARBA" id="ARBA00023033"/>
    </source>
</evidence>
<dbReference type="OrthoDB" id="1844152at2759"/>
<dbReference type="AlphaFoldDB" id="A0A8H4J6K1"/>
<dbReference type="InterPro" id="IPR001128">
    <property type="entry name" value="Cyt_P450"/>
</dbReference>
<dbReference type="PANTHER" id="PTHR46206">
    <property type="entry name" value="CYTOCHROME P450"/>
    <property type="match status" value="1"/>
</dbReference>
<evidence type="ECO:0000256" key="4">
    <source>
        <dbReference type="ARBA" id="ARBA00022723"/>
    </source>
</evidence>
<dbReference type="GO" id="GO:0004497">
    <property type="term" value="F:monooxygenase activity"/>
    <property type="evidence" value="ECO:0007669"/>
    <property type="project" value="UniProtKB-KW"/>
</dbReference>
<dbReference type="SUPFAM" id="SSF48264">
    <property type="entry name" value="Cytochrome P450"/>
    <property type="match status" value="1"/>
</dbReference>
<accession>A0A8H4J6K1</accession>
<dbReference type="GO" id="GO:0016705">
    <property type="term" value="F:oxidoreductase activity, acting on paired donors, with incorporation or reduction of molecular oxygen"/>
    <property type="evidence" value="ECO:0007669"/>
    <property type="project" value="InterPro"/>
</dbReference>
<keyword evidence="9" id="KW-1133">Transmembrane helix</keyword>
<sequence>MTASFLQLGLVGALALFSSIILIIIWWSFEFWRYNSTLRQFAWVDVNNKEWFPKLKAFLRGFSNARDVITKGYEEYSKNGKMFVTIDQTGRPQVFISPAHLDEALRIDGTVLDEHSFFPMTIAEKYTFGGYGQPIGINGQHVVCIRGLTRNMHRLSEDLSDETEYALGKYWGHESQWKEVKLVETCKFLTGAVTSRMLVGLPLCRNEEYLDVSLRWNNSLMLTAGLINLFPDSLQPLIAPLLMIHTKRLTDQGLKFLAPPARSRISDRENQTDGKSWEEPFDYMKFLLDEPSGFNNCMNNNPTALARGVMMINAAAFFASAYGVVNALLDILSAPPELDLMEKLRAECEAVANDPEDNLTSKVGINKLVHLDSVVRESMRFNALDYTAMHRFVKPREGYTFSTGEHLPQGTHIVFPSGPYQHEDELYPNGAEFEPFRFSDETEGAPKHHVNGPVNAVSTGKYHFPWGIGKSQCPGRFFAVHEIKIILAHILLNYDIKPMARRPASMPIGTFALPDESITISIRRRSTEKMET</sequence>
<evidence type="ECO:0000256" key="5">
    <source>
        <dbReference type="ARBA" id="ARBA00023002"/>
    </source>
</evidence>
<protein>
    <submittedName>
        <fullName evidence="10">Cytochrome P450</fullName>
    </submittedName>
</protein>
<dbReference type="Pfam" id="PF00067">
    <property type="entry name" value="p450"/>
    <property type="match status" value="1"/>
</dbReference>
<dbReference type="PANTHER" id="PTHR46206:SF1">
    <property type="entry name" value="P450, PUTATIVE (EUROFUNG)-RELATED"/>
    <property type="match status" value="1"/>
</dbReference>
<dbReference type="CDD" id="cd11041">
    <property type="entry name" value="CYP503A1-like"/>
    <property type="match status" value="1"/>
</dbReference>
<dbReference type="GO" id="GO:0005506">
    <property type="term" value="F:iron ion binding"/>
    <property type="evidence" value="ECO:0007669"/>
    <property type="project" value="InterPro"/>
</dbReference>
<evidence type="ECO:0000256" key="9">
    <source>
        <dbReference type="SAM" id="Phobius"/>
    </source>
</evidence>
<dbReference type="Proteomes" id="UP000572817">
    <property type="component" value="Unassembled WGS sequence"/>
</dbReference>
<dbReference type="EMBL" id="WWBZ02000001">
    <property type="protein sequence ID" value="KAF4313559.1"/>
    <property type="molecule type" value="Genomic_DNA"/>
</dbReference>
<keyword evidence="6 8" id="KW-0408">Iron</keyword>
<organism evidence="10 11">
    <name type="scientific">Botryosphaeria dothidea</name>
    <dbReference type="NCBI Taxonomy" id="55169"/>
    <lineage>
        <taxon>Eukaryota</taxon>
        <taxon>Fungi</taxon>
        <taxon>Dikarya</taxon>
        <taxon>Ascomycota</taxon>
        <taxon>Pezizomycotina</taxon>
        <taxon>Dothideomycetes</taxon>
        <taxon>Dothideomycetes incertae sedis</taxon>
        <taxon>Botryosphaeriales</taxon>
        <taxon>Botryosphaeriaceae</taxon>
        <taxon>Botryosphaeria</taxon>
    </lineage>
</organism>
<dbReference type="PRINTS" id="PR00465">
    <property type="entry name" value="EP450IV"/>
</dbReference>
<evidence type="ECO:0000256" key="3">
    <source>
        <dbReference type="ARBA" id="ARBA00022617"/>
    </source>
</evidence>
<dbReference type="InterPro" id="IPR036396">
    <property type="entry name" value="Cyt_P450_sf"/>
</dbReference>
<evidence type="ECO:0000256" key="1">
    <source>
        <dbReference type="ARBA" id="ARBA00001971"/>
    </source>
</evidence>
<reference evidence="10" key="1">
    <citation type="submission" date="2020-04" db="EMBL/GenBank/DDBJ databases">
        <title>Genome Assembly and Annotation of Botryosphaeria dothidea sdau 11-99, a Latent Pathogen of Apple Fruit Ring Rot in China.</title>
        <authorList>
            <person name="Yu C."/>
            <person name="Diao Y."/>
            <person name="Lu Q."/>
            <person name="Zhao J."/>
            <person name="Cui S."/>
            <person name="Peng C."/>
            <person name="He B."/>
            <person name="Liu H."/>
        </authorList>
    </citation>
    <scope>NUCLEOTIDE SEQUENCE [LARGE SCALE GENOMIC DNA]</scope>
    <source>
        <strain evidence="10">Sdau11-99</strain>
    </source>
</reference>
<name>A0A8H4J6K1_9PEZI</name>